<keyword evidence="2" id="KW-1185">Reference proteome</keyword>
<accession>A0A5K7XCV7</accession>
<dbReference type="AlphaFoldDB" id="A0A5K7XCV7"/>
<dbReference type="RefSeq" id="WP_152099838.1">
    <property type="nucleotide sequence ID" value="NZ_AP021861.1"/>
</dbReference>
<name>A0A5K7XCV7_9BACT</name>
<evidence type="ECO:0000313" key="1">
    <source>
        <dbReference type="EMBL" id="BBO34215.1"/>
    </source>
</evidence>
<dbReference type="Proteomes" id="UP000326837">
    <property type="component" value="Chromosome"/>
</dbReference>
<evidence type="ECO:0000313" key="2">
    <source>
        <dbReference type="Proteomes" id="UP000326837"/>
    </source>
</evidence>
<organism evidence="1 2">
    <name type="scientific">Lacipirellula parvula</name>
    <dbReference type="NCBI Taxonomy" id="2650471"/>
    <lineage>
        <taxon>Bacteria</taxon>
        <taxon>Pseudomonadati</taxon>
        <taxon>Planctomycetota</taxon>
        <taxon>Planctomycetia</taxon>
        <taxon>Pirellulales</taxon>
        <taxon>Lacipirellulaceae</taxon>
        <taxon>Lacipirellula</taxon>
    </lineage>
</organism>
<sequence length="82" mass="9442">MSYTDKELSPQSTLSTTFRCPISGRAFHARWDDEIDAMQAAQLAFTKALIVQQNKHEPIGDRELTLAERSAYYHHRMFPSAR</sequence>
<protein>
    <submittedName>
        <fullName evidence="1">Uncharacterized protein</fullName>
    </submittedName>
</protein>
<reference evidence="2" key="1">
    <citation type="submission" date="2019-10" db="EMBL/GenBank/DDBJ databases">
        <title>Lacipirellula parvula gen. nov., sp. nov., representing a lineage of planctomycetes widespread in freshwater anoxic habitats, and description of the family Lacipirellulaceae.</title>
        <authorList>
            <person name="Dedysh S.N."/>
            <person name="Kulichevskaya I.S."/>
            <person name="Beletsky A.V."/>
            <person name="Rakitin A.L."/>
            <person name="Mardanov A.V."/>
            <person name="Ivanova A.A."/>
            <person name="Saltykova V.X."/>
            <person name="Rijpstra W.I.C."/>
            <person name="Sinninghe Damste J.S."/>
            <person name="Ravin N.V."/>
        </authorList>
    </citation>
    <scope>NUCLEOTIDE SEQUENCE [LARGE SCALE GENOMIC DNA]</scope>
    <source>
        <strain evidence="2">PX69</strain>
    </source>
</reference>
<proteinExistence type="predicted"/>
<dbReference type="KEGG" id="lpav:PLANPX_3827"/>
<dbReference type="EMBL" id="AP021861">
    <property type="protein sequence ID" value="BBO34215.1"/>
    <property type="molecule type" value="Genomic_DNA"/>
</dbReference>
<gene>
    <name evidence="1" type="ORF">PLANPX_3827</name>
</gene>